<dbReference type="PATRIC" id="fig|162209.4.peg.1639"/>
<dbReference type="PANTHER" id="PTHR38442:SF1">
    <property type="entry name" value="INNER MEMBRANE PROTEIN"/>
    <property type="match status" value="1"/>
</dbReference>
<dbReference type="AlphaFoldDB" id="A0A0U2VEI0"/>
<dbReference type="GO" id="GO:0005886">
    <property type="term" value="C:plasma membrane"/>
    <property type="evidence" value="ECO:0007669"/>
    <property type="project" value="TreeGrafter"/>
</dbReference>
<dbReference type="Proteomes" id="UP000061660">
    <property type="component" value="Chromosome"/>
</dbReference>
<evidence type="ECO:0000313" key="1">
    <source>
        <dbReference type="EMBL" id="ALS21923.1"/>
    </source>
</evidence>
<dbReference type="RefSeq" id="WP_062408294.1">
    <property type="nucleotide sequence ID" value="NZ_BJCS01000003.1"/>
</dbReference>
<dbReference type="PANTHER" id="PTHR38442">
    <property type="entry name" value="INNER MEMBRANE PROTEIN-RELATED"/>
    <property type="match status" value="1"/>
</dbReference>
<dbReference type="EMBL" id="CP013652">
    <property type="protein sequence ID" value="ALS21923.1"/>
    <property type="molecule type" value="Genomic_DNA"/>
</dbReference>
<accession>A0A0U2VEI0</accession>
<dbReference type="Pfam" id="PF04286">
    <property type="entry name" value="DUF445"/>
    <property type="match status" value="1"/>
</dbReference>
<dbReference type="InterPro" id="IPR007383">
    <property type="entry name" value="DUF445"/>
</dbReference>
<reference evidence="1 2" key="2">
    <citation type="journal article" date="2016" name="Genome Announc.">
        <title>Complete Genome Sequences of Two Interactive Moderate Thermophiles, Paenibacillus napthalenovorans 32O-Y and Paenibacillus sp. 32O-W.</title>
        <authorList>
            <person name="Butler R.R.III."/>
            <person name="Wang J."/>
            <person name="Stark B.C."/>
            <person name="Pombert J.F."/>
        </authorList>
    </citation>
    <scope>NUCLEOTIDE SEQUENCE [LARGE SCALE GENOMIC DNA]</scope>
    <source>
        <strain evidence="1 2">32O-Y</strain>
    </source>
</reference>
<proteinExistence type="predicted"/>
<reference evidence="2" key="1">
    <citation type="submission" date="2015-12" db="EMBL/GenBank/DDBJ databases">
        <title>Complete genome sequences of two moderately thermophilic Paenibacillus species.</title>
        <authorList>
            <person name="Butler R.III."/>
            <person name="Wang J."/>
            <person name="Stark B.C."/>
            <person name="Pombert J.-F."/>
        </authorList>
    </citation>
    <scope>NUCLEOTIDE SEQUENCE [LARGE SCALE GENOMIC DNA]</scope>
    <source>
        <strain evidence="2">32O-Y</strain>
    </source>
</reference>
<protein>
    <submittedName>
        <fullName evidence="1">Uncharacterized protein</fullName>
    </submittedName>
</protein>
<gene>
    <name evidence="1" type="ORF">IJ22_15470</name>
</gene>
<dbReference type="STRING" id="162209.IJ22_15470"/>
<organism evidence="1 2">
    <name type="scientific">Paenibacillus naphthalenovorans</name>
    <dbReference type="NCBI Taxonomy" id="162209"/>
    <lineage>
        <taxon>Bacteria</taxon>
        <taxon>Bacillati</taxon>
        <taxon>Bacillota</taxon>
        <taxon>Bacilli</taxon>
        <taxon>Bacillales</taxon>
        <taxon>Paenibacillaceae</taxon>
        <taxon>Paenibacillus</taxon>
    </lineage>
</organism>
<dbReference type="KEGG" id="pnp:IJ22_15470"/>
<evidence type="ECO:0000313" key="2">
    <source>
        <dbReference type="Proteomes" id="UP000061660"/>
    </source>
</evidence>
<sequence length="412" mass="46408">MNSRYLAGLSLAFMTGGFLITLFLQETPLVALLKGGFEAGLVGGIADWFAVTALFRHPFGIPVPHTSLLLKNRDKIIQSLILALENELLNKQSIENKLRQLQLLQLASSSLAKLLGKRKVRVGLLDLLIRWVYRLPLEKAIPYLQSEIAAAIRRADVGSAADAILTKVIENRFDEKALNYVLHKASDWAKRPDTGMMLGKFASEKLSEVKAGGLTGFALQAFVGFMDEEKLGSFLQNLMLSGIRGLQHTDNAFRKTLVQEIRIQLSQLADNELLVANMKEWIVNQLEGARGAVFLHERLSEIRNQWLDKLEEDRLKGGRAVITAYRWIVRNFNPEQDSMAVWENRLLAYLIEWVEANHYRIGQLVKENLDQMDDVALVRMLEHKVGKDLQWIRVNGALCGFAVGIVLSLIQL</sequence>
<name>A0A0U2VEI0_9BACL</name>
<dbReference type="OrthoDB" id="9769590at2"/>
<keyword evidence="2" id="KW-1185">Reference proteome</keyword>